<comment type="caution">
    <text evidence="2">The sequence shown here is derived from an EMBL/GenBank/DDBJ whole genome shotgun (WGS) entry which is preliminary data.</text>
</comment>
<dbReference type="PANTHER" id="PTHR34504">
    <property type="entry name" value="ANTITOXIN HICB"/>
    <property type="match status" value="1"/>
</dbReference>
<accession>A0A2H0DUJ8</accession>
<dbReference type="SUPFAM" id="SSF143100">
    <property type="entry name" value="TTHA1013/TTHA0281-like"/>
    <property type="match status" value="1"/>
</dbReference>
<dbReference type="Pfam" id="PF15919">
    <property type="entry name" value="HicB_lk_antitox"/>
    <property type="match status" value="1"/>
</dbReference>
<dbReference type="InterPro" id="IPR051404">
    <property type="entry name" value="TA_system_antitoxin"/>
</dbReference>
<feature type="domain" description="HicB-like antitoxin of toxin-antitoxin system" evidence="1">
    <location>
        <begin position="12"/>
        <end position="66"/>
    </location>
</feature>
<sequence length="87" mass="9566">MKKVANILSFDVIFEEAKEGGFTAYVPRLPGCISEGDTFEETNTNISEAISTYLESLAKDGEEIADDNHTFFIGKVEIPFSNLSIAQ</sequence>
<organism evidence="2 3">
    <name type="scientific">Candidatus Collierbacteria bacterium CG22_combo_CG10-13_8_21_14_all_43_12</name>
    <dbReference type="NCBI Taxonomy" id="1974537"/>
    <lineage>
        <taxon>Bacteria</taxon>
        <taxon>Candidatus Collieribacteriota</taxon>
    </lineage>
</organism>
<dbReference type="Gene3D" id="3.30.160.250">
    <property type="match status" value="1"/>
</dbReference>
<protein>
    <submittedName>
        <fullName evidence="2">HicB family protein</fullName>
    </submittedName>
</protein>
<dbReference type="InterPro" id="IPR035069">
    <property type="entry name" value="TTHA1013/TTHA0281-like"/>
</dbReference>
<evidence type="ECO:0000313" key="2">
    <source>
        <dbReference type="EMBL" id="PIP85876.1"/>
    </source>
</evidence>
<evidence type="ECO:0000313" key="3">
    <source>
        <dbReference type="Proteomes" id="UP000231136"/>
    </source>
</evidence>
<dbReference type="EMBL" id="PCTR01000062">
    <property type="protein sequence ID" value="PIP85876.1"/>
    <property type="molecule type" value="Genomic_DNA"/>
</dbReference>
<reference evidence="2 3" key="1">
    <citation type="submission" date="2017-09" db="EMBL/GenBank/DDBJ databases">
        <title>Depth-based differentiation of microbial function through sediment-hosted aquifers and enrichment of novel symbionts in the deep terrestrial subsurface.</title>
        <authorList>
            <person name="Probst A.J."/>
            <person name="Ladd B."/>
            <person name="Jarett J.K."/>
            <person name="Geller-Mcgrath D.E."/>
            <person name="Sieber C.M."/>
            <person name="Emerson J.B."/>
            <person name="Anantharaman K."/>
            <person name="Thomas B.C."/>
            <person name="Malmstrom R."/>
            <person name="Stieglmeier M."/>
            <person name="Klingl A."/>
            <person name="Woyke T."/>
            <person name="Ryan C.M."/>
            <person name="Banfield J.F."/>
        </authorList>
    </citation>
    <scope>NUCLEOTIDE SEQUENCE [LARGE SCALE GENOMIC DNA]</scope>
    <source>
        <strain evidence="2">CG22_combo_CG10-13_8_21_14_all_43_12</strain>
    </source>
</reference>
<dbReference type="InterPro" id="IPR031807">
    <property type="entry name" value="HicB-like"/>
</dbReference>
<name>A0A2H0DUJ8_9BACT</name>
<gene>
    <name evidence="2" type="ORF">COW83_01960</name>
</gene>
<evidence type="ECO:0000259" key="1">
    <source>
        <dbReference type="Pfam" id="PF15919"/>
    </source>
</evidence>
<dbReference type="PANTHER" id="PTHR34504:SF2">
    <property type="entry name" value="UPF0150 PROTEIN SSL0259"/>
    <property type="match status" value="1"/>
</dbReference>
<dbReference type="Proteomes" id="UP000231136">
    <property type="component" value="Unassembled WGS sequence"/>
</dbReference>
<proteinExistence type="predicted"/>
<dbReference type="AlphaFoldDB" id="A0A2H0DUJ8"/>